<evidence type="ECO:0000313" key="3">
    <source>
        <dbReference type="Proteomes" id="UP000027647"/>
    </source>
</evidence>
<dbReference type="STRING" id="1044.EH31_07645"/>
<organism evidence="2 3">
    <name type="scientific">Erythrobacter longus</name>
    <dbReference type="NCBI Taxonomy" id="1044"/>
    <lineage>
        <taxon>Bacteria</taxon>
        <taxon>Pseudomonadati</taxon>
        <taxon>Pseudomonadota</taxon>
        <taxon>Alphaproteobacteria</taxon>
        <taxon>Sphingomonadales</taxon>
        <taxon>Erythrobacteraceae</taxon>
        <taxon>Erythrobacter/Porphyrobacter group</taxon>
        <taxon>Erythrobacter</taxon>
    </lineage>
</organism>
<dbReference type="RefSeq" id="WP_034959355.1">
    <property type="nucleotide sequence ID" value="NZ_JMIW01000002.1"/>
</dbReference>
<reference evidence="2 3" key="1">
    <citation type="submission" date="2014-04" db="EMBL/GenBank/DDBJ databases">
        <title>A comprehensive comparison of genomes of Erythrobacter spp. strains.</title>
        <authorList>
            <person name="Zheng Q."/>
        </authorList>
    </citation>
    <scope>NUCLEOTIDE SEQUENCE [LARGE SCALE GENOMIC DNA]</scope>
    <source>
        <strain evidence="2 3">DSM 6997</strain>
    </source>
</reference>
<evidence type="ECO:0000256" key="1">
    <source>
        <dbReference type="SAM" id="SignalP"/>
    </source>
</evidence>
<keyword evidence="3" id="KW-1185">Reference proteome</keyword>
<name>A0A074MZ20_ERYLO</name>
<keyword evidence="1" id="KW-0732">Signal</keyword>
<sequence length="113" mass="12334">MRKFLFSMLVLLLLCAVALQTGVADPIVKWRVETALVEAGMSDKRADCMADRMVDRLTVWQLYKLRQGMAAREGEPEADYGFGELVKRLRRVGDGEAVAVVTTSAGLCAVGIG</sequence>
<protein>
    <submittedName>
        <fullName evidence="2">Uncharacterized protein</fullName>
    </submittedName>
</protein>
<dbReference type="Proteomes" id="UP000027647">
    <property type="component" value="Unassembled WGS sequence"/>
</dbReference>
<dbReference type="AlphaFoldDB" id="A0A074MZ20"/>
<proteinExistence type="predicted"/>
<comment type="caution">
    <text evidence="2">The sequence shown here is derived from an EMBL/GenBank/DDBJ whole genome shotgun (WGS) entry which is preliminary data.</text>
</comment>
<evidence type="ECO:0000313" key="2">
    <source>
        <dbReference type="EMBL" id="KEO90902.1"/>
    </source>
</evidence>
<gene>
    <name evidence="2" type="ORF">EH31_07645</name>
</gene>
<dbReference type="eggNOG" id="ENOG502ZURJ">
    <property type="taxonomic scope" value="Bacteria"/>
</dbReference>
<feature type="chain" id="PRO_5001697558" evidence="1">
    <location>
        <begin position="24"/>
        <end position="113"/>
    </location>
</feature>
<feature type="signal peptide" evidence="1">
    <location>
        <begin position="1"/>
        <end position="23"/>
    </location>
</feature>
<dbReference type="EMBL" id="JMIW01000002">
    <property type="protein sequence ID" value="KEO90902.1"/>
    <property type="molecule type" value="Genomic_DNA"/>
</dbReference>
<accession>A0A074MZ20</accession>